<organism evidence="2 3">
    <name type="scientific">Tenacibaculum lutimaris</name>
    <dbReference type="NCBI Taxonomy" id="285258"/>
    <lineage>
        <taxon>Bacteria</taxon>
        <taxon>Pseudomonadati</taxon>
        <taxon>Bacteroidota</taxon>
        <taxon>Flavobacteriia</taxon>
        <taxon>Flavobacteriales</taxon>
        <taxon>Flavobacteriaceae</taxon>
        <taxon>Tenacibaculum</taxon>
    </lineage>
</organism>
<dbReference type="InterPro" id="IPR036291">
    <property type="entry name" value="NAD(P)-bd_dom_sf"/>
</dbReference>
<dbReference type="EMBL" id="RAQM01000009">
    <property type="protein sequence ID" value="RKF03511.1"/>
    <property type="molecule type" value="Genomic_DNA"/>
</dbReference>
<name>A0A420E082_9FLAO</name>
<dbReference type="Pfam" id="PF13380">
    <property type="entry name" value="CoA_binding_2"/>
    <property type="match status" value="1"/>
</dbReference>
<evidence type="ECO:0000313" key="3">
    <source>
        <dbReference type="Proteomes" id="UP000285780"/>
    </source>
</evidence>
<comment type="caution">
    <text evidence="2">The sequence shown here is derived from an EMBL/GenBank/DDBJ whole genome shotgun (WGS) entry which is preliminary data.</text>
</comment>
<dbReference type="RefSeq" id="WP_120187051.1">
    <property type="nucleotide sequence ID" value="NZ_RAQM01000009.1"/>
</dbReference>
<evidence type="ECO:0000313" key="2">
    <source>
        <dbReference type="EMBL" id="RKF03511.1"/>
    </source>
</evidence>
<gene>
    <name evidence="2" type="ORF">C8N26_1899</name>
</gene>
<reference evidence="2 3" key="1">
    <citation type="submission" date="2018-09" db="EMBL/GenBank/DDBJ databases">
        <title>Genomic Encyclopedia of Archaeal and Bacterial Type Strains, Phase II (KMG-II): from individual species to whole genera.</title>
        <authorList>
            <person name="Goeker M."/>
        </authorList>
    </citation>
    <scope>NUCLEOTIDE SEQUENCE [LARGE SCALE GENOMIC DNA]</scope>
    <source>
        <strain evidence="2 3">DSM 16505</strain>
    </source>
</reference>
<dbReference type="Gene3D" id="3.40.50.720">
    <property type="entry name" value="NAD(P)-binding Rossmann-like Domain"/>
    <property type="match status" value="1"/>
</dbReference>
<protein>
    <recommendedName>
        <fullName evidence="1">CoA-binding domain-containing protein</fullName>
    </recommendedName>
</protein>
<accession>A0A420E082</accession>
<evidence type="ECO:0000259" key="1">
    <source>
        <dbReference type="Pfam" id="PF13380"/>
    </source>
</evidence>
<proteinExistence type="predicted"/>
<sequence>MKKRTLVLGASLNPTRYSNIAIKRLRSNGIETLALGVREGRVGNVTIEVEKKLFSDIDTVTLYLNPERQKEYYDYIVSLQPQRVIFNPGTENVELIKKLEDHGIKAEIACTLVLLSTRQY</sequence>
<dbReference type="AlphaFoldDB" id="A0A420E082"/>
<dbReference type="SUPFAM" id="SSF51735">
    <property type="entry name" value="NAD(P)-binding Rossmann-fold domains"/>
    <property type="match status" value="1"/>
</dbReference>
<keyword evidence="3" id="KW-1185">Reference proteome</keyword>
<feature type="domain" description="CoA-binding" evidence="1">
    <location>
        <begin position="3"/>
        <end position="114"/>
    </location>
</feature>
<dbReference type="Proteomes" id="UP000285780">
    <property type="component" value="Unassembled WGS sequence"/>
</dbReference>
<dbReference type="InterPro" id="IPR003781">
    <property type="entry name" value="CoA-bd"/>
</dbReference>